<proteinExistence type="predicted"/>
<accession>A0A0F9FFM8</accession>
<evidence type="ECO:0000313" key="1">
    <source>
        <dbReference type="EMBL" id="KKL49922.1"/>
    </source>
</evidence>
<sequence>MSDRLLTAEDIIEAWSLAGNIEIAKAQDAQTLKAVAEWLAETCDSKFHLIWVGKQRSECPLCLANLLEATEDGQMPDQSDGR</sequence>
<organism evidence="1">
    <name type="scientific">marine sediment metagenome</name>
    <dbReference type="NCBI Taxonomy" id="412755"/>
    <lineage>
        <taxon>unclassified sequences</taxon>
        <taxon>metagenomes</taxon>
        <taxon>ecological metagenomes</taxon>
    </lineage>
</organism>
<dbReference type="AlphaFoldDB" id="A0A0F9FFM8"/>
<gene>
    <name evidence="1" type="ORF">LCGC14_2310660</name>
</gene>
<comment type="caution">
    <text evidence="1">The sequence shown here is derived from an EMBL/GenBank/DDBJ whole genome shotgun (WGS) entry which is preliminary data.</text>
</comment>
<reference evidence="1" key="1">
    <citation type="journal article" date="2015" name="Nature">
        <title>Complex archaea that bridge the gap between prokaryotes and eukaryotes.</title>
        <authorList>
            <person name="Spang A."/>
            <person name="Saw J.H."/>
            <person name="Jorgensen S.L."/>
            <person name="Zaremba-Niedzwiedzka K."/>
            <person name="Martijn J."/>
            <person name="Lind A.E."/>
            <person name="van Eijk R."/>
            <person name="Schleper C."/>
            <person name="Guy L."/>
            <person name="Ettema T.J."/>
        </authorList>
    </citation>
    <scope>NUCLEOTIDE SEQUENCE</scope>
</reference>
<dbReference type="EMBL" id="LAZR01032783">
    <property type="protein sequence ID" value="KKL49922.1"/>
    <property type="molecule type" value="Genomic_DNA"/>
</dbReference>
<protein>
    <submittedName>
        <fullName evidence="1">Uncharacterized protein</fullName>
    </submittedName>
</protein>
<name>A0A0F9FFM8_9ZZZZ</name>